<evidence type="ECO:0000256" key="1">
    <source>
        <dbReference type="ARBA" id="ARBA00004200"/>
    </source>
</evidence>
<dbReference type="Proteomes" id="UP000095300">
    <property type="component" value="Unassembled WGS sequence"/>
</dbReference>
<dbReference type="PANTHER" id="PTHR46819:SF1">
    <property type="entry name" value="EF-HAND CALCIUM-BINDING DOMAIN-CONTAINING PROTEIN 7"/>
    <property type="match status" value="1"/>
</dbReference>
<protein>
    <recommendedName>
        <fullName evidence="14 15">Mitochondrial Rho GTPase</fullName>
        <ecNumber evidence="15">3.6.5.-</ecNumber>
    </recommendedName>
</protein>
<dbReference type="KEGG" id="scac:106091742"/>
<evidence type="ECO:0000256" key="15">
    <source>
        <dbReference type="PIRNR" id="PIRNR037488"/>
    </source>
</evidence>
<proteinExistence type="inferred from homology"/>
<dbReference type="PROSITE" id="PS00018">
    <property type="entry name" value="EF_HAND_1"/>
    <property type="match status" value="1"/>
</dbReference>
<evidence type="ECO:0000256" key="12">
    <source>
        <dbReference type="ARBA" id="ARBA00023134"/>
    </source>
</evidence>
<evidence type="ECO:0000256" key="4">
    <source>
        <dbReference type="ARBA" id="ARBA00022723"/>
    </source>
</evidence>
<accession>A0A1I8PUT9</accession>
<keyword evidence="10" id="KW-1133">Transmembrane helix</keyword>
<dbReference type="GO" id="GO:0005525">
    <property type="term" value="F:GTP binding"/>
    <property type="evidence" value="ECO:0007669"/>
    <property type="project" value="UniProtKB-KW"/>
</dbReference>
<keyword evidence="19" id="KW-1185">Reference proteome</keyword>
<dbReference type="GO" id="GO:0005741">
    <property type="term" value="C:mitochondrial outer membrane"/>
    <property type="evidence" value="ECO:0007669"/>
    <property type="project" value="UniProtKB-SubCell"/>
</dbReference>
<dbReference type="GO" id="GO:0005509">
    <property type="term" value="F:calcium ion binding"/>
    <property type="evidence" value="ECO:0007669"/>
    <property type="project" value="InterPro"/>
</dbReference>
<dbReference type="SUPFAM" id="SSF47473">
    <property type="entry name" value="EF-hand"/>
    <property type="match status" value="1"/>
</dbReference>
<dbReference type="Pfam" id="PF00071">
    <property type="entry name" value="Ras"/>
    <property type="match status" value="2"/>
</dbReference>
<dbReference type="EC" id="3.6.5.-" evidence="15"/>
<feature type="domain" description="Miro" evidence="17">
    <location>
        <begin position="429"/>
        <end position="593"/>
    </location>
</feature>
<evidence type="ECO:0000313" key="19">
    <source>
        <dbReference type="Proteomes" id="UP000095300"/>
    </source>
</evidence>
<keyword evidence="8 15" id="KW-0378">Hydrolase</keyword>
<keyword evidence="13 15" id="KW-0472">Membrane</keyword>
<evidence type="ECO:0000256" key="9">
    <source>
        <dbReference type="ARBA" id="ARBA00022837"/>
    </source>
</evidence>
<dbReference type="PIRSF" id="PIRSF037488">
    <property type="entry name" value="Mt_Rho_GTPase"/>
    <property type="match status" value="1"/>
</dbReference>
<dbReference type="InterPro" id="IPR052266">
    <property type="entry name" value="Miro-EF-hand_domain"/>
</dbReference>
<dbReference type="CDD" id="cd01892">
    <property type="entry name" value="Miro2"/>
    <property type="match status" value="1"/>
</dbReference>
<dbReference type="InterPro" id="IPR021181">
    <property type="entry name" value="Miro"/>
</dbReference>
<dbReference type="Pfam" id="PF08356">
    <property type="entry name" value="EF_assoc_2"/>
    <property type="match status" value="1"/>
</dbReference>
<dbReference type="OrthoDB" id="10020961at2759"/>
<comment type="function">
    <text evidence="15">Mitochondrial GTPase involved in mitochondrial trafficking. Probably involved in control of anterograde transport of mitochondria and their subcellular distribution.</text>
</comment>
<dbReference type="CDD" id="cd01893">
    <property type="entry name" value="Miro1"/>
    <property type="match status" value="1"/>
</dbReference>
<evidence type="ECO:0000256" key="3">
    <source>
        <dbReference type="ARBA" id="ARBA00022692"/>
    </source>
</evidence>
<dbReference type="SMART" id="SM00173">
    <property type="entry name" value="RAS"/>
    <property type="match status" value="1"/>
</dbReference>
<evidence type="ECO:0000256" key="8">
    <source>
        <dbReference type="ARBA" id="ARBA00022801"/>
    </source>
</evidence>
<evidence type="ECO:0000256" key="2">
    <source>
        <dbReference type="ARBA" id="ARBA00007981"/>
    </source>
</evidence>
<dbReference type="VEuPathDB" id="VectorBase:SCAU011314"/>
<dbReference type="PANTHER" id="PTHR46819">
    <property type="entry name" value="EF-HAND CALCIUM-BINDING DOMAIN-CONTAINING PROTEIN 7"/>
    <property type="match status" value="1"/>
</dbReference>
<dbReference type="Pfam" id="PF08355">
    <property type="entry name" value="EF_assoc_1"/>
    <property type="match status" value="1"/>
</dbReference>
<dbReference type="PROSITE" id="PS51423">
    <property type="entry name" value="MIRO"/>
    <property type="match status" value="2"/>
</dbReference>
<evidence type="ECO:0000259" key="16">
    <source>
        <dbReference type="PROSITE" id="PS50222"/>
    </source>
</evidence>
<dbReference type="FunFam" id="1.10.238.10:FF:000011">
    <property type="entry name" value="Mitochondrial Rho GTPase"/>
    <property type="match status" value="1"/>
</dbReference>
<keyword evidence="5" id="KW-0677">Repeat</keyword>
<dbReference type="InterPro" id="IPR027417">
    <property type="entry name" value="P-loop_NTPase"/>
</dbReference>
<evidence type="ECO:0000256" key="13">
    <source>
        <dbReference type="ARBA" id="ARBA00023136"/>
    </source>
</evidence>
<reference evidence="18" key="1">
    <citation type="submission" date="2020-05" db="UniProtKB">
        <authorList>
            <consortium name="EnsemblMetazoa"/>
        </authorList>
    </citation>
    <scope>IDENTIFICATION</scope>
    <source>
        <strain evidence="18">USDA</strain>
    </source>
</reference>
<dbReference type="InterPro" id="IPR018247">
    <property type="entry name" value="EF_Hand_1_Ca_BS"/>
</dbReference>
<keyword evidence="9 15" id="KW-0106">Calcium</keyword>
<keyword evidence="3" id="KW-0812">Transmembrane</keyword>
<name>A0A1I8PUT9_STOCA</name>
<dbReference type="SMART" id="SM00175">
    <property type="entry name" value="RAB"/>
    <property type="match status" value="1"/>
</dbReference>
<dbReference type="InterPro" id="IPR011992">
    <property type="entry name" value="EF-hand-dom_pair"/>
</dbReference>
<evidence type="ECO:0000256" key="5">
    <source>
        <dbReference type="ARBA" id="ARBA00022737"/>
    </source>
</evidence>
<dbReference type="PROSITE" id="PS51419">
    <property type="entry name" value="RAB"/>
    <property type="match status" value="1"/>
</dbReference>
<comment type="similarity">
    <text evidence="2 15">Belongs to the mitochondrial Rho GTPase family.</text>
</comment>
<evidence type="ECO:0000256" key="10">
    <source>
        <dbReference type="ARBA" id="ARBA00022989"/>
    </source>
</evidence>
<dbReference type="FunFam" id="1.10.238.10:FF:000255">
    <property type="entry name" value="Mitochondrial Rho GTPase"/>
    <property type="match status" value="1"/>
</dbReference>
<organism evidence="18 19">
    <name type="scientific">Stomoxys calcitrans</name>
    <name type="common">Stable fly</name>
    <name type="synonym">Conops calcitrans</name>
    <dbReference type="NCBI Taxonomy" id="35570"/>
    <lineage>
        <taxon>Eukaryota</taxon>
        <taxon>Metazoa</taxon>
        <taxon>Ecdysozoa</taxon>
        <taxon>Arthropoda</taxon>
        <taxon>Hexapoda</taxon>
        <taxon>Insecta</taxon>
        <taxon>Pterygota</taxon>
        <taxon>Neoptera</taxon>
        <taxon>Endopterygota</taxon>
        <taxon>Diptera</taxon>
        <taxon>Brachycera</taxon>
        <taxon>Muscomorpha</taxon>
        <taxon>Muscoidea</taxon>
        <taxon>Muscidae</taxon>
        <taxon>Stomoxys</taxon>
    </lineage>
</organism>
<sequence>MVSSSTTVGTSQRKNVRILLVGDPGVGKTSLILSLVSEEFPEDVPPKAEEITIPANVTPEQVPTNIVDYSHIEQSEEVLNEQITKSDVVCIVYAVDDDDTLDRITSHWLPLIRKAVPEDQQKKPIVLVGNKVDLIEYSTINSVLGIMEEFPEVESCVECSAKTLHNISEMFYYAQKAVLHPTSPLYVMDEQDLTPACKKSLVRIFKICDIDGDNLLNDYELNLFQRRCFNTPLQPQILDEVKAVIQKNIQDGIYNDSVTLKGFLFLHCLFIQRGRNETTWAVLRRFGYNEQLEMSKDYLKPTLKIPPGSSTELSHRGQQFLTALFERYDKDCDGALSPEEHKMLFSTCPHAPWSYSTDIRKSCTVNDKGWVTLNGWISRWALMTLTDVSKTLEYLAYMGFNVHENDTQLAAIHVTRERRIDLAKRQSSRSVYMCHVIGPKGSGKTGLCRGFLLAEDTKSLIGKEFKTNVIHCVNTVQVYGQEKHLILRDIDVKHALDPLQPQEINCDVACLVYDSSNPRSFEYIARIYIKYYAESKIPVMIVGTKSDLVERRQDYLLQPDEFCQKYKLLPPHLFSLKHNKKDIYVKLATMAAFPRFQAAWILFYKHRLVQLWESAHLRQFGLMTEDPTLWWKASLGVAAATVLGFVVLKAVHGLTSPSR</sequence>
<gene>
    <name evidence="18" type="primary">106091742</name>
</gene>
<dbReference type="InterPro" id="IPR001806">
    <property type="entry name" value="Small_GTPase"/>
</dbReference>
<dbReference type="GO" id="GO:0007005">
    <property type="term" value="P:mitochondrion organization"/>
    <property type="evidence" value="ECO:0007669"/>
    <property type="project" value="InterPro"/>
</dbReference>
<dbReference type="AlphaFoldDB" id="A0A1I8PUT9"/>
<dbReference type="SMART" id="SM00174">
    <property type="entry name" value="RHO"/>
    <property type="match status" value="1"/>
</dbReference>
<dbReference type="Gene3D" id="1.10.238.10">
    <property type="entry name" value="EF-hand"/>
    <property type="match status" value="2"/>
</dbReference>
<evidence type="ECO:0000256" key="14">
    <source>
        <dbReference type="ARBA" id="ARBA00070164"/>
    </source>
</evidence>
<dbReference type="FunFam" id="3.40.50.300:FF:001641">
    <property type="entry name" value="Mitochondrial Rho GTPase"/>
    <property type="match status" value="1"/>
</dbReference>
<dbReference type="InterPro" id="IPR013567">
    <property type="entry name" value="EF_hand_assoc_2"/>
</dbReference>
<keyword evidence="11 15" id="KW-0496">Mitochondrion</keyword>
<dbReference type="PRINTS" id="PR00449">
    <property type="entry name" value="RASTRNSFRMNG"/>
</dbReference>
<evidence type="ECO:0000313" key="18">
    <source>
        <dbReference type="EnsemblMetazoa" id="SCAU011314-PA"/>
    </source>
</evidence>
<evidence type="ECO:0000256" key="11">
    <source>
        <dbReference type="ARBA" id="ARBA00023128"/>
    </source>
</evidence>
<keyword evidence="12 15" id="KW-0342">GTP-binding</keyword>
<dbReference type="SUPFAM" id="SSF52540">
    <property type="entry name" value="P-loop containing nucleoside triphosphate hydrolases"/>
    <property type="match status" value="2"/>
</dbReference>
<feature type="domain" description="EF-hand" evidence="16">
    <location>
        <begin position="316"/>
        <end position="351"/>
    </location>
</feature>
<dbReference type="InterPro" id="IPR002048">
    <property type="entry name" value="EF_hand_dom"/>
</dbReference>
<evidence type="ECO:0000259" key="17">
    <source>
        <dbReference type="PROSITE" id="PS51423"/>
    </source>
</evidence>
<dbReference type="STRING" id="35570.A0A1I8PUT9"/>
<dbReference type="InterPro" id="IPR013566">
    <property type="entry name" value="EF_hand_assoc_1"/>
</dbReference>
<dbReference type="GO" id="GO:0003924">
    <property type="term" value="F:GTPase activity"/>
    <property type="evidence" value="ECO:0007669"/>
    <property type="project" value="InterPro"/>
</dbReference>
<keyword evidence="6 15" id="KW-0547">Nucleotide-binding</keyword>
<evidence type="ECO:0000256" key="6">
    <source>
        <dbReference type="ARBA" id="ARBA00022741"/>
    </source>
</evidence>
<dbReference type="PROSITE" id="PS50222">
    <property type="entry name" value="EF_HAND_2"/>
    <property type="match status" value="1"/>
</dbReference>
<dbReference type="EnsemblMetazoa" id="SCAU011314-RA">
    <property type="protein sequence ID" value="SCAU011314-PA"/>
    <property type="gene ID" value="SCAU011314"/>
</dbReference>
<comment type="subcellular location">
    <subcellularLocation>
        <location evidence="1 15">Mitochondrion outer membrane</location>
        <topology evidence="1 15">Single-pass type IV membrane protein</topology>
    </subcellularLocation>
</comment>
<keyword evidence="7 15" id="KW-1000">Mitochondrion outer membrane</keyword>
<dbReference type="Gene3D" id="3.40.50.300">
    <property type="entry name" value="P-loop containing nucleotide triphosphate hydrolases"/>
    <property type="match status" value="2"/>
</dbReference>
<keyword evidence="4" id="KW-0479">Metal-binding</keyword>
<dbReference type="InterPro" id="IPR020860">
    <property type="entry name" value="MIRO_dom"/>
</dbReference>
<feature type="domain" description="Miro" evidence="17">
    <location>
        <begin position="13"/>
        <end position="180"/>
    </location>
</feature>
<evidence type="ECO:0000256" key="7">
    <source>
        <dbReference type="ARBA" id="ARBA00022787"/>
    </source>
</evidence>
<dbReference type="FunFam" id="3.40.50.300:FF:001271">
    <property type="entry name" value="Mitochondrial Rho GTPase"/>
    <property type="match status" value="1"/>
</dbReference>